<evidence type="ECO:0008006" key="3">
    <source>
        <dbReference type="Google" id="ProtNLM"/>
    </source>
</evidence>
<organism evidence="1 2">
    <name type="scientific">Flavobacterium arsenatis</name>
    <dbReference type="NCBI Taxonomy" id="1484332"/>
    <lineage>
        <taxon>Bacteria</taxon>
        <taxon>Pseudomonadati</taxon>
        <taxon>Bacteroidota</taxon>
        <taxon>Flavobacteriia</taxon>
        <taxon>Flavobacteriales</taxon>
        <taxon>Flavobacteriaceae</taxon>
        <taxon>Flavobacterium</taxon>
    </lineage>
</organism>
<evidence type="ECO:0000313" key="1">
    <source>
        <dbReference type="EMBL" id="MDR6966808.1"/>
    </source>
</evidence>
<keyword evidence="2" id="KW-1185">Reference proteome</keyword>
<protein>
    <recommendedName>
        <fullName evidence="3">Heavy-metal-associated domain-containing protein</fullName>
    </recommendedName>
</protein>
<comment type="caution">
    <text evidence="1">The sequence shown here is derived from an EMBL/GenBank/DDBJ whole genome shotgun (WGS) entry which is preliminary data.</text>
</comment>
<dbReference type="Proteomes" id="UP001255185">
    <property type="component" value="Unassembled WGS sequence"/>
</dbReference>
<evidence type="ECO:0000313" key="2">
    <source>
        <dbReference type="Proteomes" id="UP001255185"/>
    </source>
</evidence>
<dbReference type="RefSeq" id="WP_310024608.1">
    <property type="nucleotide sequence ID" value="NZ_JAVDVI010000002.1"/>
</dbReference>
<dbReference type="EMBL" id="JAVDVI010000002">
    <property type="protein sequence ID" value="MDR6966808.1"/>
    <property type="molecule type" value="Genomic_DNA"/>
</dbReference>
<sequence length="145" mass="16596">MKIHRGIKIATGSIIVVFLILFTILVVHIVTAKPAQYDNQTLQISRIDFKEPIDSIKAKEIHRNMKSIAGVKNPKFFPEKNVLVYYHDIKIANSEKVFNELMGKGNYKAERLVIPVNIASKQVCPVMDESSFKYKFSRGIKKIFN</sequence>
<proteinExistence type="predicted"/>
<name>A0ABU1TLF5_9FLAO</name>
<reference evidence="1 2" key="1">
    <citation type="submission" date="2023-07" db="EMBL/GenBank/DDBJ databases">
        <title>Sorghum-associated microbial communities from plants grown in Nebraska, USA.</title>
        <authorList>
            <person name="Schachtman D."/>
        </authorList>
    </citation>
    <scope>NUCLEOTIDE SEQUENCE [LARGE SCALE GENOMIC DNA]</scope>
    <source>
        <strain evidence="1 2">3773</strain>
    </source>
</reference>
<accession>A0ABU1TLF5</accession>
<gene>
    <name evidence="1" type="ORF">J2X31_000806</name>
</gene>